<reference evidence="6" key="1">
    <citation type="submission" date="2016-10" db="EMBL/GenBank/DDBJ databases">
        <authorList>
            <person name="Varghese N."/>
            <person name="Submissions S."/>
        </authorList>
    </citation>
    <scope>NUCLEOTIDE SEQUENCE [LARGE SCALE GENOMIC DNA]</scope>
    <source>
        <strain evidence="6">DSM 6150</strain>
    </source>
</reference>
<dbReference type="PANTHER" id="PTHR44591:SF3">
    <property type="entry name" value="RESPONSE REGULATORY DOMAIN-CONTAINING PROTEIN"/>
    <property type="match status" value="1"/>
</dbReference>
<dbReference type="STRING" id="83765.SAMN05660284_01704"/>
<dbReference type="RefSeq" id="WP_091194481.1">
    <property type="nucleotide sequence ID" value="NZ_FOVE01000011.1"/>
</dbReference>
<name>A0A1I4ZSV1_9NEIS</name>
<proteinExistence type="predicted"/>
<dbReference type="OrthoDB" id="9812260at2"/>
<dbReference type="EMBL" id="FOVE01000011">
    <property type="protein sequence ID" value="SFN53365.1"/>
    <property type="molecule type" value="Genomic_DNA"/>
</dbReference>
<dbReference type="PANTHER" id="PTHR44591">
    <property type="entry name" value="STRESS RESPONSE REGULATOR PROTEIN 1"/>
    <property type="match status" value="1"/>
</dbReference>
<gene>
    <name evidence="5" type="ORF">SAMN05660284_01704</name>
</gene>
<feature type="domain" description="Response regulatory" evidence="3">
    <location>
        <begin position="12"/>
        <end position="130"/>
    </location>
</feature>
<dbReference type="Gene3D" id="3.40.50.2300">
    <property type="match status" value="1"/>
</dbReference>
<dbReference type="GO" id="GO:0000160">
    <property type="term" value="P:phosphorelay signal transduction system"/>
    <property type="evidence" value="ECO:0007669"/>
    <property type="project" value="InterPro"/>
</dbReference>
<feature type="modified residue" description="4-aspartylphosphate" evidence="2">
    <location>
        <position position="61"/>
    </location>
</feature>
<dbReference type="PROSITE" id="PS50887">
    <property type="entry name" value="GGDEF"/>
    <property type="match status" value="1"/>
</dbReference>
<dbReference type="Proteomes" id="UP000242869">
    <property type="component" value="Unassembled WGS sequence"/>
</dbReference>
<evidence type="ECO:0000256" key="1">
    <source>
        <dbReference type="ARBA" id="ARBA00022553"/>
    </source>
</evidence>
<sequence>MAENINAAERSRILVVDDSRIVRATIRKHLAEGHDLVEEADGEAGWRRLLADKAINLLISDLSMPELDGIGLLARVRESGEPRIRNLPVIIISGEEDEATKRRCVDAGANDFITKSTDRAEMQARVQANLDLAATRRELQESRTTQAQTATTDAVTGAGTSHLLTLQLEQSLAYAQRHSSEVTLMLIEVDHFQSLEEKLGDRLSGQMLNLLAKLLSAKLRREDTLAHLDGALFAVVSPGSSLSGVRVLAERLRQAVGNARINFRNEQLHITASFSLANSWHDKVEAADALLDAALNRLRAGAEAGRLAMPSVQEERVAVPLISEALGMLHQGKADELRPHLPALMANLLPLLELANAELGLGWALERVAAAESRR</sequence>
<dbReference type="AlphaFoldDB" id="A0A1I4ZSV1"/>
<dbReference type="InterPro" id="IPR011006">
    <property type="entry name" value="CheY-like_superfamily"/>
</dbReference>
<protein>
    <submittedName>
        <fullName evidence="5">Diguanylate cyclase (GGDEF) domain-containing protein</fullName>
    </submittedName>
</protein>
<keyword evidence="1 2" id="KW-0597">Phosphoprotein</keyword>
<keyword evidence="6" id="KW-1185">Reference proteome</keyword>
<evidence type="ECO:0000313" key="5">
    <source>
        <dbReference type="EMBL" id="SFN53365.1"/>
    </source>
</evidence>
<dbReference type="InterPro" id="IPR050595">
    <property type="entry name" value="Bact_response_regulator"/>
</dbReference>
<dbReference type="InterPro" id="IPR000160">
    <property type="entry name" value="GGDEF_dom"/>
</dbReference>
<dbReference type="Gene3D" id="3.30.70.270">
    <property type="match status" value="1"/>
</dbReference>
<feature type="domain" description="GGDEF" evidence="4">
    <location>
        <begin position="180"/>
        <end position="314"/>
    </location>
</feature>
<evidence type="ECO:0000259" key="3">
    <source>
        <dbReference type="PROSITE" id="PS50110"/>
    </source>
</evidence>
<organism evidence="5 6">
    <name type="scientific">Formivibrio citricus</name>
    <dbReference type="NCBI Taxonomy" id="83765"/>
    <lineage>
        <taxon>Bacteria</taxon>
        <taxon>Pseudomonadati</taxon>
        <taxon>Pseudomonadota</taxon>
        <taxon>Betaproteobacteria</taxon>
        <taxon>Neisseriales</taxon>
        <taxon>Chitinibacteraceae</taxon>
        <taxon>Formivibrio</taxon>
    </lineage>
</organism>
<dbReference type="Pfam" id="PF00990">
    <property type="entry name" value="GGDEF"/>
    <property type="match status" value="1"/>
</dbReference>
<dbReference type="SMART" id="SM00448">
    <property type="entry name" value="REC"/>
    <property type="match status" value="1"/>
</dbReference>
<dbReference type="PROSITE" id="PS50110">
    <property type="entry name" value="RESPONSE_REGULATORY"/>
    <property type="match status" value="1"/>
</dbReference>
<evidence type="ECO:0000313" key="6">
    <source>
        <dbReference type="Proteomes" id="UP000242869"/>
    </source>
</evidence>
<evidence type="ECO:0000256" key="2">
    <source>
        <dbReference type="PROSITE-ProRule" id="PRU00169"/>
    </source>
</evidence>
<dbReference type="SMART" id="SM00267">
    <property type="entry name" value="GGDEF"/>
    <property type="match status" value="1"/>
</dbReference>
<evidence type="ECO:0000259" key="4">
    <source>
        <dbReference type="PROSITE" id="PS50887"/>
    </source>
</evidence>
<dbReference type="SUPFAM" id="SSF55073">
    <property type="entry name" value="Nucleotide cyclase"/>
    <property type="match status" value="1"/>
</dbReference>
<accession>A0A1I4ZSV1</accession>
<dbReference type="Pfam" id="PF00072">
    <property type="entry name" value="Response_reg"/>
    <property type="match status" value="1"/>
</dbReference>
<dbReference type="InterPro" id="IPR001789">
    <property type="entry name" value="Sig_transdc_resp-reg_receiver"/>
</dbReference>
<dbReference type="InterPro" id="IPR029787">
    <property type="entry name" value="Nucleotide_cyclase"/>
</dbReference>
<dbReference type="InterPro" id="IPR043128">
    <property type="entry name" value="Rev_trsase/Diguanyl_cyclase"/>
</dbReference>
<dbReference type="SUPFAM" id="SSF52172">
    <property type="entry name" value="CheY-like"/>
    <property type="match status" value="1"/>
</dbReference>
<dbReference type="NCBIfam" id="TIGR00254">
    <property type="entry name" value="GGDEF"/>
    <property type="match status" value="1"/>
</dbReference>